<evidence type="ECO:0000313" key="2">
    <source>
        <dbReference type="EMBL" id="KAK5689498.1"/>
    </source>
</evidence>
<evidence type="ECO:0000313" key="3">
    <source>
        <dbReference type="Proteomes" id="UP001310594"/>
    </source>
</evidence>
<protein>
    <recommendedName>
        <fullName evidence="1">Tautomerase cis-CaaD-like domain-containing protein</fullName>
    </recommendedName>
</protein>
<dbReference type="AlphaFoldDB" id="A0AAN7VQC3"/>
<sequence length="157" mass="17916">MPLWNIYHTNNVFQSQDEKDACAKDITDFYSGPGGMPSFYVVVNFITMPPGSMYRGYKRVSDLDTPFVRLAITHIHIHAKDLPMAIAEAYKRTAKGIDKAIKRSIIDKGYLFEYGVSEEPRELWKVDGFVPPPWKSEAEKLWIKEGKAVPYDAKAKL</sequence>
<dbReference type="Pfam" id="PF14832">
    <property type="entry name" value="Tautomerase_3"/>
    <property type="match status" value="1"/>
</dbReference>
<name>A0AAN7VQC3_9PEZI</name>
<dbReference type="Proteomes" id="UP001310594">
    <property type="component" value="Unassembled WGS sequence"/>
</dbReference>
<comment type="caution">
    <text evidence="2">The sequence shown here is derived from an EMBL/GenBank/DDBJ whole genome shotgun (WGS) entry which is preliminary data.</text>
</comment>
<gene>
    <name evidence="2" type="ORF">LTR97_012838</name>
</gene>
<proteinExistence type="predicted"/>
<organism evidence="2 3">
    <name type="scientific">Elasticomyces elasticus</name>
    <dbReference type="NCBI Taxonomy" id="574655"/>
    <lineage>
        <taxon>Eukaryota</taxon>
        <taxon>Fungi</taxon>
        <taxon>Dikarya</taxon>
        <taxon>Ascomycota</taxon>
        <taxon>Pezizomycotina</taxon>
        <taxon>Dothideomycetes</taxon>
        <taxon>Dothideomycetidae</taxon>
        <taxon>Mycosphaerellales</taxon>
        <taxon>Teratosphaeriaceae</taxon>
        <taxon>Elasticomyces</taxon>
    </lineage>
</organism>
<dbReference type="InterPro" id="IPR014347">
    <property type="entry name" value="Tautomerase/MIF_sf"/>
</dbReference>
<feature type="domain" description="Tautomerase cis-CaaD-like" evidence="1">
    <location>
        <begin position="1"/>
        <end position="146"/>
    </location>
</feature>
<evidence type="ECO:0000259" key="1">
    <source>
        <dbReference type="Pfam" id="PF14832"/>
    </source>
</evidence>
<dbReference type="EMBL" id="JAVRQU010000031">
    <property type="protein sequence ID" value="KAK5689498.1"/>
    <property type="molecule type" value="Genomic_DNA"/>
</dbReference>
<dbReference type="InterPro" id="IPR028116">
    <property type="entry name" value="Cis-CaaD-like"/>
</dbReference>
<dbReference type="Gene3D" id="3.30.429.10">
    <property type="entry name" value="Macrophage Migration Inhibitory Factor"/>
    <property type="match status" value="1"/>
</dbReference>
<accession>A0AAN7VQC3</accession>
<reference evidence="2" key="1">
    <citation type="submission" date="2023-08" db="EMBL/GenBank/DDBJ databases">
        <title>Black Yeasts Isolated from many extreme environments.</title>
        <authorList>
            <person name="Coleine C."/>
            <person name="Stajich J.E."/>
            <person name="Selbmann L."/>
        </authorList>
    </citation>
    <scope>NUCLEOTIDE SEQUENCE</scope>
    <source>
        <strain evidence="2">CCFEE 5810</strain>
    </source>
</reference>